<keyword evidence="3" id="KW-1185">Reference proteome</keyword>
<evidence type="ECO:0000256" key="1">
    <source>
        <dbReference type="SAM" id="MobiDB-lite"/>
    </source>
</evidence>
<feature type="compositionally biased region" description="Basic and acidic residues" evidence="1">
    <location>
        <begin position="93"/>
        <end position="112"/>
    </location>
</feature>
<proteinExistence type="predicted"/>
<dbReference type="Proteomes" id="UP001305779">
    <property type="component" value="Unassembled WGS sequence"/>
</dbReference>
<organism evidence="2 3">
    <name type="scientific">Zasmidium cellare</name>
    <name type="common">Wine cellar mold</name>
    <name type="synonym">Racodium cellare</name>
    <dbReference type="NCBI Taxonomy" id="395010"/>
    <lineage>
        <taxon>Eukaryota</taxon>
        <taxon>Fungi</taxon>
        <taxon>Dikarya</taxon>
        <taxon>Ascomycota</taxon>
        <taxon>Pezizomycotina</taxon>
        <taxon>Dothideomycetes</taxon>
        <taxon>Dothideomycetidae</taxon>
        <taxon>Mycosphaerellales</taxon>
        <taxon>Mycosphaerellaceae</taxon>
        <taxon>Zasmidium</taxon>
    </lineage>
</organism>
<name>A0ABR0EKG8_ZASCE</name>
<feature type="region of interest" description="Disordered" evidence="1">
    <location>
        <begin position="90"/>
        <end position="112"/>
    </location>
</feature>
<evidence type="ECO:0000313" key="2">
    <source>
        <dbReference type="EMBL" id="KAK4501651.1"/>
    </source>
</evidence>
<protein>
    <submittedName>
        <fullName evidence="2">Uncharacterized protein</fullName>
    </submittedName>
</protein>
<sequence length="147" mass="16305">MGVTAMSHTLYEGRQRFTHEPDISVVTKHRISHLGALAGMTDCMKFCANRTAEASLNDDPTDLPCLGFLFVDKGEPNCLIFVEHTPPPQQKVEAVEKTEPVENPEPVHEREPTQLSQLYDETYNLANLTAQTLSALGLSLPQIGHKH</sequence>
<comment type="caution">
    <text evidence="2">The sequence shown here is derived from an EMBL/GenBank/DDBJ whole genome shotgun (WGS) entry which is preliminary data.</text>
</comment>
<gene>
    <name evidence="2" type="ORF">PRZ48_007460</name>
</gene>
<accession>A0ABR0EKG8</accession>
<evidence type="ECO:0000313" key="3">
    <source>
        <dbReference type="Proteomes" id="UP001305779"/>
    </source>
</evidence>
<dbReference type="EMBL" id="JAXOVC010000005">
    <property type="protein sequence ID" value="KAK4501651.1"/>
    <property type="molecule type" value="Genomic_DNA"/>
</dbReference>
<reference evidence="2 3" key="1">
    <citation type="journal article" date="2023" name="G3 (Bethesda)">
        <title>A chromosome-level genome assembly of Zasmidium syzygii isolated from banana leaves.</title>
        <authorList>
            <person name="van Westerhoven A.C."/>
            <person name="Mehrabi R."/>
            <person name="Talebi R."/>
            <person name="Steentjes M.B.F."/>
            <person name="Corcolon B."/>
            <person name="Chong P.A."/>
            <person name="Kema G.H.J."/>
            <person name="Seidl M.F."/>
        </authorList>
    </citation>
    <scope>NUCLEOTIDE SEQUENCE [LARGE SCALE GENOMIC DNA]</scope>
    <source>
        <strain evidence="2 3">P124</strain>
    </source>
</reference>